<proteinExistence type="predicted"/>
<dbReference type="InterPro" id="IPR018062">
    <property type="entry name" value="HTH_AraC-typ_CS"/>
</dbReference>
<feature type="transmembrane region" description="Helical" evidence="4">
    <location>
        <begin position="211"/>
        <end position="229"/>
    </location>
</feature>
<keyword evidence="7" id="KW-1185">Reference proteome</keyword>
<feature type="transmembrane region" description="Helical" evidence="4">
    <location>
        <begin position="132"/>
        <end position="155"/>
    </location>
</feature>
<feature type="transmembrane region" description="Helical" evidence="4">
    <location>
        <begin position="31"/>
        <end position="50"/>
    </location>
</feature>
<evidence type="ECO:0000259" key="5">
    <source>
        <dbReference type="PROSITE" id="PS01124"/>
    </source>
</evidence>
<dbReference type="OrthoDB" id="345413at2"/>
<keyword evidence="4" id="KW-1133">Transmembrane helix</keyword>
<reference evidence="6 7" key="1">
    <citation type="submission" date="2018-02" db="EMBL/GenBank/DDBJ databases">
        <title>Novel Leptospira species isolated from soil and water in Japan.</title>
        <authorList>
            <person name="Nakao R."/>
            <person name="Masuzawa T."/>
        </authorList>
    </citation>
    <scope>NUCLEOTIDE SEQUENCE [LARGE SCALE GENOMIC DNA]</scope>
    <source>
        <strain evidence="6 7">E8</strain>
    </source>
</reference>
<keyword evidence="3" id="KW-0804">Transcription</keyword>
<keyword evidence="1" id="KW-0805">Transcription regulation</keyword>
<dbReference type="SUPFAM" id="SSF46689">
    <property type="entry name" value="Homeodomain-like"/>
    <property type="match status" value="1"/>
</dbReference>
<feature type="domain" description="HTH araC/xylS-type" evidence="5">
    <location>
        <begin position="278"/>
        <end position="382"/>
    </location>
</feature>
<comment type="caution">
    <text evidence="6">The sequence shown here is derived from an EMBL/GenBank/DDBJ whole genome shotgun (WGS) entry which is preliminary data.</text>
</comment>
<evidence type="ECO:0000256" key="1">
    <source>
        <dbReference type="ARBA" id="ARBA00023015"/>
    </source>
</evidence>
<evidence type="ECO:0000256" key="2">
    <source>
        <dbReference type="ARBA" id="ARBA00023125"/>
    </source>
</evidence>
<dbReference type="GO" id="GO:0003700">
    <property type="term" value="F:DNA-binding transcription factor activity"/>
    <property type="evidence" value="ECO:0007669"/>
    <property type="project" value="InterPro"/>
</dbReference>
<keyword evidence="2 6" id="KW-0238">DNA-binding</keyword>
<dbReference type="PANTHER" id="PTHR43280">
    <property type="entry name" value="ARAC-FAMILY TRANSCRIPTIONAL REGULATOR"/>
    <property type="match status" value="1"/>
</dbReference>
<feature type="transmembrane region" description="Helical" evidence="4">
    <location>
        <begin position="93"/>
        <end position="112"/>
    </location>
</feature>
<evidence type="ECO:0000256" key="4">
    <source>
        <dbReference type="SAM" id="Phobius"/>
    </source>
</evidence>
<organism evidence="6 7">
    <name type="scientific">Leptospira johnsonii</name>
    <dbReference type="NCBI Taxonomy" id="1917820"/>
    <lineage>
        <taxon>Bacteria</taxon>
        <taxon>Pseudomonadati</taxon>
        <taxon>Spirochaetota</taxon>
        <taxon>Spirochaetia</taxon>
        <taxon>Leptospirales</taxon>
        <taxon>Leptospiraceae</taxon>
        <taxon>Leptospira</taxon>
    </lineage>
</organism>
<dbReference type="PROSITE" id="PS01124">
    <property type="entry name" value="HTH_ARAC_FAMILY_2"/>
    <property type="match status" value="1"/>
</dbReference>
<dbReference type="PROSITE" id="PS00041">
    <property type="entry name" value="HTH_ARAC_FAMILY_1"/>
    <property type="match status" value="1"/>
</dbReference>
<name>A0A2P2D2E1_9LEPT</name>
<evidence type="ECO:0000313" key="6">
    <source>
        <dbReference type="EMBL" id="GBF38803.1"/>
    </source>
</evidence>
<accession>A0A2P2D2E1</accession>
<feature type="transmembrane region" description="Helical" evidence="4">
    <location>
        <begin position="6"/>
        <end position="22"/>
    </location>
</feature>
<sequence>MVPAIPIISFTICVFSAFLIFTKRPRYPFDSIYSVFTIFLAAPHLGHLLVHRFEWGPEFLDFTILFPYTYGPLLLLYIRNLTMEGKSFRRSDLLHFAPFIILQFILLTRFFFFQTPEEEFYPHDWHRPSRGFHPNGGLLVTSMLVYSVWTFLLLNRHRKNIVNHFSNIDSIKDLRWMYWSLVLFVISTCVHFLLEGLLFTDLPPEAYEPRLVRGAAVLAFSVFFCWFGVRQTVVYTHRELHAFQFQQKGPKEDEEVEEERKKYEKSGLREDMIPEYLSKIRNYMESEKPYKDSEFSIDLLSENTEVPRFYITQILSETLETNFYNFVNEYRIKDIISALENISEERPNFLRLALEYGFNSKSTFNTSFKKVTGKTPTQYLEEISEVSSA</sequence>
<dbReference type="SMART" id="SM00342">
    <property type="entry name" value="HTH_ARAC"/>
    <property type="match status" value="1"/>
</dbReference>
<keyword evidence="4" id="KW-0472">Membrane</keyword>
<dbReference type="GO" id="GO:0043565">
    <property type="term" value="F:sequence-specific DNA binding"/>
    <property type="evidence" value="ECO:0007669"/>
    <property type="project" value="InterPro"/>
</dbReference>
<evidence type="ECO:0000313" key="7">
    <source>
        <dbReference type="Proteomes" id="UP000245076"/>
    </source>
</evidence>
<keyword evidence="4" id="KW-0812">Transmembrane</keyword>
<dbReference type="AlphaFoldDB" id="A0A2P2D2E1"/>
<dbReference type="EMBL" id="BFAY01000011">
    <property type="protein sequence ID" value="GBF38803.1"/>
    <property type="molecule type" value="Genomic_DNA"/>
</dbReference>
<dbReference type="Pfam" id="PF12833">
    <property type="entry name" value="HTH_18"/>
    <property type="match status" value="1"/>
</dbReference>
<dbReference type="PANTHER" id="PTHR43280:SF29">
    <property type="entry name" value="ARAC-FAMILY TRANSCRIPTIONAL REGULATOR"/>
    <property type="match status" value="1"/>
</dbReference>
<dbReference type="RefSeq" id="WP_108928505.1">
    <property type="nucleotide sequence ID" value="NZ_BFAY01000011.1"/>
</dbReference>
<gene>
    <name evidence="6" type="ORF">LPTSP1_17970</name>
</gene>
<dbReference type="InterPro" id="IPR009057">
    <property type="entry name" value="Homeodomain-like_sf"/>
</dbReference>
<feature type="transmembrane region" description="Helical" evidence="4">
    <location>
        <begin position="176"/>
        <end position="199"/>
    </location>
</feature>
<dbReference type="InterPro" id="IPR018060">
    <property type="entry name" value="HTH_AraC"/>
</dbReference>
<dbReference type="Gene3D" id="1.10.10.60">
    <property type="entry name" value="Homeodomain-like"/>
    <property type="match status" value="1"/>
</dbReference>
<feature type="transmembrane region" description="Helical" evidence="4">
    <location>
        <begin position="62"/>
        <end position="81"/>
    </location>
</feature>
<dbReference type="Proteomes" id="UP000245076">
    <property type="component" value="Unassembled WGS sequence"/>
</dbReference>
<protein>
    <submittedName>
        <fullName evidence="6">DNA-binding helix-turn-helix protein</fullName>
    </submittedName>
</protein>
<evidence type="ECO:0000256" key="3">
    <source>
        <dbReference type="ARBA" id="ARBA00023163"/>
    </source>
</evidence>